<evidence type="ECO:0000259" key="6">
    <source>
        <dbReference type="PROSITE" id="PS50157"/>
    </source>
</evidence>
<evidence type="ECO:0000256" key="4">
    <source>
        <dbReference type="ARBA" id="ARBA00022833"/>
    </source>
</evidence>
<proteinExistence type="predicted"/>
<keyword evidence="8" id="KW-1185">Reference proteome</keyword>
<dbReference type="Gene3D" id="3.30.160.60">
    <property type="entry name" value="Classic Zinc Finger"/>
    <property type="match status" value="3"/>
</dbReference>
<dbReference type="PROSITE" id="PS50157">
    <property type="entry name" value="ZINC_FINGER_C2H2_2"/>
    <property type="match status" value="3"/>
</dbReference>
<dbReference type="SUPFAM" id="SSF57667">
    <property type="entry name" value="beta-beta-alpha zinc fingers"/>
    <property type="match status" value="1"/>
</dbReference>
<evidence type="ECO:0000313" key="7">
    <source>
        <dbReference type="EMBL" id="PIO15807.1"/>
    </source>
</evidence>
<feature type="non-terminal residue" evidence="7">
    <location>
        <position position="101"/>
    </location>
</feature>
<keyword evidence="4" id="KW-0862">Zinc</keyword>
<dbReference type="GO" id="GO:0000977">
    <property type="term" value="F:RNA polymerase II transcription regulatory region sequence-specific DNA binding"/>
    <property type="evidence" value="ECO:0007669"/>
    <property type="project" value="TreeGrafter"/>
</dbReference>
<evidence type="ECO:0000256" key="5">
    <source>
        <dbReference type="PROSITE-ProRule" id="PRU00042"/>
    </source>
</evidence>
<dbReference type="GO" id="GO:0000981">
    <property type="term" value="F:DNA-binding transcription factor activity, RNA polymerase II-specific"/>
    <property type="evidence" value="ECO:0007669"/>
    <property type="project" value="TreeGrafter"/>
</dbReference>
<dbReference type="GO" id="GO:0008270">
    <property type="term" value="F:zinc ion binding"/>
    <property type="evidence" value="ECO:0007669"/>
    <property type="project" value="UniProtKB-KW"/>
</dbReference>
<keyword evidence="2" id="KW-0677">Repeat</keyword>
<dbReference type="PROSITE" id="PS00028">
    <property type="entry name" value="ZINC_FINGER_C2H2_1"/>
    <property type="match status" value="1"/>
</dbReference>
<gene>
    <name evidence="7" type="ORF">AB205_0097990</name>
</gene>
<dbReference type="AlphaFoldDB" id="A0A2G9QJS1"/>
<dbReference type="Proteomes" id="UP000228934">
    <property type="component" value="Unassembled WGS sequence"/>
</dbReference>
<dbReference type="Pfam" id="PF00096">
    <property type="entry name" value="zf-C2H2"/>
    <property type="match status" value="2"/>
</dbReference>
<reference evidence="8" key="1">
    <citation type="journal article" date="2017" name="Nat. Commun.">
        <title>The North American bullfrog draft genome provides insight into hormonal regulation of long noncoding RNA.</title>
        <authorList>
            <person name="Hammond S.A."/>
            <person name="Warren R.L."/>
            <person name="Vandervalk B.P."/>
            <person name="Kucuk E."/>
            <person name="Khan H."/>
            <person name="Gibb E.A."/>
            <person name="Pandoh P."/>
            <person name="Kirk H."/>
            <person name="Zhao Y."/>
            <person name="Jones M."/>
            <person name="Mungall A.J."/>
            <person name="Coope R."/>
            <person name="Pleasance S."/>
            <person name="Moore R.A."/>
            <person name="Holt R.A."/>
            <person name="Round J.M."/>
            <person name="Ohora S."/>
            <person name="Walle B.V."/>
            <person name="Veldhoen N."/>
            <person name="Helbing C.C."/>
            <person name="Birol I."/>
        </authorList>
    </citation>
    <scope>NUCLEOTIDE SEQUENCE [LARGE SCALE GENOMIC DNA]</scope>
</reference>
<dbReference type="SMART" id="SM00355">
    <property type="entry name" value="ZnF_C2H2"/>
    <property type="match status" value="2"/>
</dbReference>
<feature type="non-terminal residue" evidence="7">
    <location>
        <position position="1"/>
    </location>
</feature>
<feature type="domain" description="C2H2-type" evidence="6">
    <location>
        <begin position="1"/>
        <end position="16"/>
    </location>
</feature>
<dbReference type="InterPro" id="IPR050717">
    <property type="entry name" value="C2H2-ZF_Transcription_Reg"/>
</dbReference>
<evidence type="ECO:0000256" key="1">
    <source>
        <dbReference type="ARBA" id="ARBA00022723"/>
    </source>
</evidence>
<organism evidence="7 8">
    <name type="scientific">Aquarana catesbeiana</name>
    <name type="common">American bullfrog</name>
    <name type="synonym">Rana catesbeiana</name>
    <dbReference type="NCBI Taxonomy" id="8400"/>
    <lineage>
        <taxon>Eukaryota</taxon>
        <taxon>Metazoa</taxon>
        <taxon>Chordata</taxon>
        <taxon>Craniata</taxon>
        <taxon>Vertebrata</taxon>
        <taxon>Euteleostomi</taxon>
        <taxon>Amphibia</taxon>
        <taxon>Batrachia</taxon>
        <taxon>Anura</taxon>
        <taxon>Neobatrachia</taxon>
        <taxon>Ranoidea</taxon>
        <taxon>Ranidae</taxon>
        <taxon>Aquarana</taxon>
    </lineage>
</organism>
<dbReference type="InterPro" id="IPR013087">
    <property type="entry name" value="Znf_C2H2_type"/>
</dbReference>
<keyword evidence="1" id="KW-0479">Metal-binding</keyword>
<dbReference type="PANTHER" id="PTHR14196">
    <property type="entry name" value="ODD-SKIPPED - RELATED"/>
    <property type="match status" value="1"/>
</dbReference>
<evidence type="ECO:0000256" key="2">
    <source>
        <dbReference type="ARBA" id="ARBA00022737"/>
    </source>
</evidence>
<dbReference type="EMBL" id="KV964912">
    <property type="protein sequence ID" value="PIO15807.1"/>
    <property type="molecule type" value="Genomic_DNA"/>
</dbReference>
<dbReference type="OrthoDB" id="9439903at2759"/>
<keyword evidence="3 5" id="KW-0863">Zinc-finger</keyword>
<feature type="domain" description="C2H2-type" evidence="6">
    <location>
        <begin position="17"/>
        <end position="44"/>
    </location>
</feature>
<evidence type="ECO:0000313" key="8">
    <source>
        <dbReference type="Proteomes" id="UP000228934"/>
    </source>
</evidence>
<sequence length="101" mass="11564">KGTLLTHQRSHTGERPFSCLECGKSFSDQGNLRKHQRIHTGERPFSCLECGKCFSDQGNLRKHQSFTFINNKSQIKLSFVSYFCLSGFDVRYNLCVIVNVT</sequence>
<dbReference type="FunFam" id="3.30.160.60:FF:002343">
    <property type="entry name" value="Zinc finger protein 33A"/>
    <property type="match status" value="1"/>
</dbReference>
<accession>A0A2G9QJS1</accession>
<protein>
    <recommendedName>
        <fullName evidence="6">C2H2-type domain-containing protein</fullName>
    </recommendedName>
</protein>
<name>A0A2G9QJS1_AQUCT</name>
<dbReference type="PANTHER" id="PTHR14196:SF12">
    <property type="entry name" value="ZINC FINGER PROTEIN 208-LIKE"/>
    <property type="match status" value="1"/>
</dbReference>
<dbReference type="InterPro" id="IPR036236">
    <property type="entry name" value="Znf_C2H2_sf"/>
</dbReference>
<dbReference type="GO" id="GO:0005634">
    <property type="term" value="C:nucleus"/>
    <property type="evidence" value="ECO:0007669"/>
    <property type="project" value="TreeGrafter"/>
</dbReference>
<evidence type="ECO:0000256" key="3">
    <source>
        <dbReference type="ARBA" id="ARBA00022771"/>
    </source>
</evidence>
<dbReference type="FunFam" id="3.30.160.60:FF:000358">
    <property type="entry name" value="zinc finger protein 24"/>
    <property type="match status" value="1"/>
</dbReference>
<feature type="domain" description="C2H2-type" evidence="6">
    <location>
        <begin position="45"/>
        <end position="73"/>
    </location>
</feature>